<proteinExistence type="predicted"/>
<reference evidence="2 3" key="1">
    <citation type="submission" date="2019-12" db="EMBL/GenBank/DDBJ databases">
        <title>Draft genome sequences Bradyrhizobium cajani AMBPC1010, Bradyrhizobium pachyrhizi AMBPC1040 and Bradyrhizobium yuanmingense ALSPC3051, three plant growth promoting strains isolated from nodules of Cajanus cajan L. in Dominican Republic.</title>
        <authorList>
            <person name="Flores-Felix J.D."/>
            <person name="Araujo J."/>
            <person name="Diaz-Alcantara C."/>
            <person name="Gonzalez-Andres F."/>
            <person name="Velazquez E."/>
        </authorList>
    </citation>
    <scope>NUCLEOTIDE SEQUENCE [LARGE SCALE GENOMIC DNA]</scope>
    <source>
        <strain evidence="2 3">1010</strain>
    </source>
</reference>
<accession>A0A844TCS0</accession>
<protein>
    <submittedName>
        <fullName evidence="2">Uncharacterized protein</fullName>
    </submittedName>
</protein>
<evidence type="ECO:0000256" key="1">
    <source>
        <dbReference type="SAM" id="MobiDB-lite"/>
    </source>
</evidence>
<evidence type="ECO:0000313" key="2">
    <source>
        <dbReference type="EMBL" id="MVT73774.1"/>
    </source>
</evidence>
<gene>
    <name evidence="2" type="ORF">GPL20_12040</name>
</gene>
<sequence>MPRVGFLHEPAGPHTREQTVATEIAVANRDQPRNQFDAHPNKQDASTTQASSGELGGLGNYANRIGIGRPRNADDGDSGITNSGSYARNLPADAAFLKSVGLTDGTGRALAAMGFTSPEQVRQSLASDGARWRRPRD</sequence>
<dbReference type="EMBL" id="WQNE01000007">
    <property type="protein sequence ID" value="MVT73774.1"/>
    <property type="molecule type" value="Genomic_DNA"/>
</dbReference>
<name>A0A844TCS0_9BRAD</name>
<keyword evidence="3" id="KW-1185">Reference proteome</keyword>
<comment type="caution">
    <text evidence="2">The sequence shown here is derived from an EMBL/GenBank/DDBJ whole genome shotgun (WGS) entry which is preliminary data.</text>
</comment>
<evidence type="ECO:0000313" key="3">
    <source>
        <dbReference type="Proteomes" id="UP000449969"/>
    </source>
</evidence>
<dbReference type="Proteomes" id="UP000449969">
    <property type="component" value="Unassembled WGS sequence"/>
</dbReference>
<organism evidence="2 3">
    <name type="scientific">Bradyrhizobium cajani</name>
    <dbReference type="NCBI Taxonomy" id="1928661"/>
    <lineage>
        <taxon>Bacteria</taxon>
        <taxon>Pseudomonadati</taxon>
        <taxon>Pseudomonadota</taxon>
        <taxon>Alphaproteobacteria</taxon>
        <taxon>Hyphomicrobiales</taxon>
        <taxon>Nitrobacteraceae</taxon>
        <taxon>Bradyrhizobium</taxon>
    </lineage>
</organism>
<dbReference type="AlphaFoldDB" id="A0A844TCS0"/>
<feature type="region of interest" description="Disordered" evidence="1">
    <location>
        <begin position="32"/>
        <end position="87"/>
    </location>
</feature>
<feature type="compositionally biased region" description="Polar residues" evidence="1">
    <location>
        <begin position="43"/>
        <end position="52"/>
    </location>
</feature>
<dbReference type="RefSeq" id="WP_157329689.1">
    <property type="nucleotide sequence ID" value="NZ_JANADL010000001.1"/>
</dbReference>